<sequence>MSGVVEIAKKAGVSPATVSRALRGMHHVNERTRSKIVAAAMELNYPLRPDLIPQGLVKRTNRIGVIAPYISRWFFSQAINGIEQSLREVGMDLLLYNFSQVDARQRIFQQKQLRGKVDALIVVSMPPTDEEFTSLLSLGIPITTIGFTHEGCTSVAIDDVLGGKVATEHLTGLGHRQIAVLSGQRETAYNFDVSDNRNLGYIKALNDVGVEWNPELEIHGDFNIYTSEIAMESFLRRKKLPTALFCHSDEMAFGALKAIRNKGMRVPEDISVIGFDDHDIAQYIGLTTVSQPPQFEGQVAAASAIAEVANPALERKKIVVPLSLVVRSTTAAI</sequence>
<dbReference type="SMART" id="SM00354">
    <property type="entry name" value="HTH_LACI"/>
    <property type="match status" value="1"/>
</dbReference>
<keyword evidence="1" id="KW-0805">Transcription regulation</keyword>
<name>A0A6J6HRH0_9ZZZZ</name>
<dbReference type="Pfam" id="PF00356">
    <property type="entry name" value="LacI"/>
    <property type="match status" value="1"/>
</dbReference>
<dbReference type="SUPFAM" id="SSF53822">
    <property type="entry name" value="Periplasmic binding protein-like I"/>
    <property type="match status" value="1"/>
</dbReference>
<evidence type="ECO:0000256" key="2">
    <source>
        <dbReference type="ARBA" id="ARBA00023125"/>
    </source>
</evidence>
<proteinExistence type="predicted"/>
<evidence type="ECO:0000256" key="3">
    <source>
        <dbReference type="ARBA" id="ARBA00023163"/>
    </source>
</evidence>
<dbReference type="EMBL" id="CAEZUV010000090">
    <property type="protein sequence ID" value="CAB4615740.1"/>
    <property type="molecule type" value="Genomic_DNA"/>
</dbReference>
<dbReference type="CDD" id="cd06267">
    <property type="entry name" value="PBP1_LacI_sugar_binding-like"/>
    <property type="match status" value="1"/>
</dbReference>
<keyword evidence="2" id="KW-0238">DNA-binding</keyword>
<dbReference type="InterPro" id="IPR010982">
    <property type="entry name" value="Lambda_DNA-bd_dom_sf"/>
</dbReference>
<dbReference type="SUPFAM" id="SSF47413">
    <property type="entry name" value="lambda repressor-like DNA-binding domains"/>
    <property type="match status" value="1"/>
</dbReference>
<dbReference type="PROSITE" id="PS00356">
    <property type="entry name" value="HTH_LACI_1"/>
    <property type="match status" value="1"/>
</dbReference>
<dbReference type="Gene3D" id="1.10.260.40">
    <property type="entry name" value="lambda repressor-like DNA-binding domains"/>
    <property type="match status" value="1"/>
</dbReference>
<gene>
    <name evidence="5" type="ORF">UFOPK1856_00680</name>
</gene>
<reference evidence="5" key="1">
    <citation type="submission" date="2020-05" db="EMBL/GenBank/DDBJ databases">
        <authorList>
            <person name="Chiriac C."/>
            <person name="Salcher M."/>
            <person name="Ghai R."/>
            <person name="Kavagutti S V."/>
        </authorList>
    </citation>
    <scope>NUCLEOTIDE SEQUENCE</scope>
</reference>
<dbReference type="InterPro" id="IPR000843">
    <property type="entry name" value="HTH_LacI"/>
</dbReference>
<dbReference type="CDD" id="cd01392">
    <property type="entry name" value="HTH_LacI"/>
    <property type="match status" value="1"/>
</dbReference>
<dbReference type="Gene3D" id="3.40.50.2300">
    <property type="match status" value="2"/>
</dbReference>
<feature type="domain" description="HTH lacI-type" evidence="4">
    <location>
        <begin position="6"/>
        <end position="58"/>
    </location>
</feature>
<evidence type="ECO:0000313" key="5">
    <source>
        <dbReference type="EMBL" id="CAB4615740.1"/>
    </source>
</evidence>
<dbReference type="PANTHER" id="PTHR30146">
    <property type="entry name" value="LACI-RELATED TRANSCRIPTIONAL REPRESSOR"/>
    <property type="match status" value="1"/>
</dbReference>
<dbReference type="Pfam" id="PF13377">
    <property type="entry name" value="Peripla_BP_3"/>
    <property type="match status" value="1"/>
</dbReference>
<protein>
    <submittedName>
        <fullName evidence="5">Unannotated protein</fullName>
    </submittedName>
</protein>
<organism evidence="5">
    <name type="scientific">freshwater metagenome</name>
    <dbReference type="NCBI Taxonomy" id="449393"/>
    <lineage>
        <taxon>unclassified sequences</taxon>
        <taxon>metagenomes</taxon>
        <taxon>ecological metagenomes</taxon>
    </lineage>
</organism>
<dbReference type="AlphaFoldDB" id="A0A6J6HRH0"/>
<dbReference type="PROSITE" id="PS50932">
    <property type="entry name" value="HTH_LACI_2"/>
    <property type="match status" value="1"/>
</dbReference>
<dbReference type="PANTHER" id="PTHR30146:SF138">
    <property type="entry name" value="TRANSCRIPTIONAL REGULATORY PROTEIN"/>
    <property type="match status" value="1"/>
</dbReference>
<accession>A0A6J6HRH0</accession>
<dbReference type="GO" id="GO:0000976">
    <property type="term" value="F:transcription cis-regulatory region binding"/>
    <property type="evidence" value="ECO:0007669"/>
    <property type="project" value="TreeGrafter"/>
</dbReference>
<dbReference type="InterPro" id="IPR046335">
    <property type="entry name" value="LacI/GalR-like_sensor"/>
</dbReference>
<evidence type="ECO:0000256" key="1">
    <source>
        <dbReference type="ARBA" id="ARBA00023015"/>
    </source>
</evidence>
<evidence type="ECO:0000259" key="4">
    <source>
        <dbReference type="PROSITE" id="PS50932"/>
    </source>
</evidence>
<keyword evidence="3" id="KW-0804">Transcription</keyword>
<dbReference type="GO" id="GO:0003700">
    <property type="term" value="F:DNA-binding transcription factor activity"/>
    <property type="evidence" value="ECO:0007669"/>
    <property type="project" value="TreeGrafter"/>
</dbReference>
<dbReference type="InterPro" id="IPR028082">
    <property type="entry name" value="Peripla_BP_I"/>
</dbReference>